<feature type="non-terminal residue" evidence="1">
    <location>
        <position position="1"/>
    </location>
</feature>
<dbReference type="OrthoDB" id="7694315at2759"/>
<dbReference type="AlphaFoldDB" id="A0A6G0Y275"/>
<gene>
    <name evidence="1" type="ORF">FWK35_00020774</name>
</gene>
<name>A0A6G0Y275_APHCR</name>
<comment type="caution">
    <text evidence="1">The sequence shown here is derived from an EMBL/GenBank/DDBJ whole genome shotgun (WGS) entry which is preliminary data.</text>
</comment>
<dbReference type="EMBL" id="VUJU01006766">
    <property type="protein sequence ID" value="KAF0747659.1"/>
    <property type="molecule type" value="Genomic_DNA"/>
</dbReference>
<accession>A0A6G0Y275</accession>
<reference evidence="1 2" key="1">
    <citation type="submission" date="2019-08" db="EMBL/GenBank/DDBJ databases">
        <title>Whole genome of Aphis craccivora.</title>
        <authorList>
            <person name="Voronova N.V."/>
            <person name="Shulinski R.S."/>
            <person name="Bandarenka Y.V."/>
            <person name="Zhorov D.G."/>
            <person name="Warner D."/>
        </authorList>
    </citation>
    <scope>NUCLEOTIDE SEQUENCE [LARGE SCALE GENOMIC DNA]</scope>
    <source>
        <strain evidence="1">180601</strain>
        <tissue evidence="1">Whole Body</tissue>
    </source>
</reference>
<protein>
    <submittedName>
        <fullName evidence="1">Uncharacterized protein</fullName>
    </submittedName>
</protein>
<organism evidence="1 2">
    <name type="scientific">Aphis craccivora</name>
    <name type="common">Cowpea aphid</name>
    <dbReference type="NCBI Taxonomy" id="307492"/>
    <lineage>
        <taxon>Eukaryota</taxon>
        <taxon>Metazoa</taxon>
        <taxon>Ecdysozoa</taxon>
        <taxon>Arthropoda</taxon>
        <taxon>Hexapoda</taxon>
        <taxon>Insecta</taxon>
        <taxon>Pterygota</taxon>
        <taxon>Neoptera</taxon>
        <taxon>Paraneoptera</taxon>
        <taxon>Hemiptera</taxon>
        <taxon>Sternorrhyncha</taxon>
        <taxon>Aphidomorpha</taxon>
        <taxon>Aphidoidea</taxon>
        <taxon>Aphididae</taxon>
        <taxon>Aphidini</taxon>
        <taxon>Aphis</taxon>
        <taxon>Aphis</taxon>
    </lineage>
</organism>
<keyword evidence="2" id="KW-1185">Reference proteome</keyword>
<sequence length="127" mass="14826">ILTLRTITENVLLPQTLRLLSRLPDFIEKKKAIINPQNSDQQCFKWAILAKHVTYSNKQRIEKYTTHEEKYHFSGLTVSAEGVITDNENSHFTYTSNFSRLLRSQKTPHKALFSKITYRPFTLIISL</sequence>
<evidence type="ECO:0000313" key="1">
    <source>
        <dbReference type="EMBL" id="KAF0747659.1"/>
    </source>
</evidence>
<dbReference type="Proteomes" id="UP000478052">
    <property type="component" value="Unassembled WGS sequence"/>
</dbReference>
<proteinExistence type="predicted"/>
<feature type="non-terminal residue" evidence="1">
    <location>
        <position position="127"/>
    </location>
</feature>
<evidence type="ECO:0000313" key="2">
    <source>
        <dbReference type="Proteomes" id="UP000478052"/>
    </source>
</evidence>